<dbReference type="Pfam" id="PF01388">
    <property type="entry name" value="ARID"/>
    <property type="match status" value="1"/>
</dbReference>
<evidence type="ECO:0000256" key="1">
    <source>
        <dbReference type="ARBA" id="ARBA00022499"/>
    </source>
</evidence>
<evidence type="ECO:0000256" key="4">
    <source>
        <dbReference type="ARBA" id="ARBA00022853"/>
    </source>
</evidence>
<reference evidence="11" key="3">
    <citation type="submission" date="2025-09" db="UniProtKB">
        <authorList>
            <consortium name="Ensembl"/>
        </authorList>
    </citation>
    <scope>IDENTIFICATION</scope>
</reference>
<feature type="region of interest" description="Disordered" evidence="9">
    <location>
        <begin position="503"/>
        <end position="522"/>
    </location>
</feature>
<dbReference type="Proteomes" id="UP000694680">
    <property type="component" value="Chromosome 15"/>
</dbReference>
<proteinExistence type="predicted"/>
<evidence type="ECO:0000256" key="2">
    <source>
        <dbReference type="ARBA" id="ARBA00022553"/>
    </source>
</evidence>
<dbReference type="PANTHER" id="PTHR13964">
    <property type="entry name" value="RBP-RELATED"/>
    <property type="match status" value="1"/>
</dbReference>
<feature type="compositionally biased region" description="Basic and acidic residues" evidence="9">
    <location>
        <begin position="899"/>
        <end position="918"/>
    </location>
</feature>
<dbReference type="SUPFAM" id="SSF63748">
    <property type="entry name" value="Tudor/PWWP/MBT"/>
    <property type="match status" value="1"/>
</dbReference>
<organism evidence="11 12">
    <name type="scientific">Gouania willdenowi</name>
    <name type="common">Blunt-snouted clingfish</name>
    <name type="synonym">Lepadogaster willdenowi</name>
    <dbReference type="NCBI Taxonomy" id="441366"/>
    <lineage>
        <taxon>Eukaryota</taxon>
        <taxon>Metazoa</taxon>
        <taxon>Chordata</taxon>
        <taxon>Craniata</taxon>
        <taxon>Vertebrata</taxon>
        <taxon>Euteleostomi</taxon>
        <taxon>Actinopterygii</taxon>
        <taxon>Neopterygii</taxon>
        <taxon>Teleostei</taxon>
        <taxon>Neoteleostei</taxon>
        <taxon>Acanthomorphata</taxon>
        <taxon>Ovalentaria</taxon>
        <taxon>Blenniimorphae</taxon>
        <taxon>Blenniiformes</taxon>
        <taxon>Gobiesocoidei</taxon>
        <taxon>Gobiesocidae</taxon>
        <taxon>Gobiesocinae</taxon>
        <taxon>Gouania</taxon>
    </lineage>
</organism>
<dbReference type="SMART" id="SM01014">
    <property type="entry name" value="ARID"/>
    <property type="match status" value="1"/>
</dbReference>
<dbReference type="Pfam" id="PF08169">
    <property type="entry name" value="RBB1NT"/>
    <property type="match status" value="1"/>
</dbReference>
<keyword evidence="1" id="KW-1017">Isopeptide bond</keyword>
<evidence type="ECO:0000256" key="3">
    <source>
        <dbReference type="ARBA" id="ARBA00022843"/>
    </source>
</evidence>
<feature type="region of interest" description="Disordered" evidence="9">
    <location>
        <begin position="124"/>
        <end position="169"/>
    </location>
</feature>
<feature type="compositionally biased region" description="Acidic residues" evidence="9">
    <location>
        <begin position="508"/>
        <end position="522"/>
    </location>
</feature>
<dbReference type="SUPFAM" id="SSF46774">
    <property type="entry name" value="ARID-like"/>
    <property type="match status" value="1"/>
</dbReference>
<evidence type="ECO:0000256" key="9">
    <source>
        <dbReference type="SAM" id="MobiDB-lite"/>
    </source>
</evidence>
<feature type="compositionally biased region" description="Acidic residues" evidence="9">
    <location>
        <begin position="759"/>
        <end position="770"/>
    </location>
</feature>
<dbReference type="CDD" id="cd16883">
    <property type="entry name" value="ARID_ARID4B"/>
    <property type="match status" value="1"/>
</dbReference>
<feature type="region of interest" description="Disordered" evidence="9">
    <location>
        <begin position="547"/>
        <end position="875"/>
    </location>
</feature>
<feature type="compositionally biased region" description="Basic and acidic residues" evidence="9">
    <location>
        <begin position="689"/>
        <end position="705"/>
    </location>
</feature>
<dbReference type="InterPro" id="IPR002999">
    <property type="entry name" value="Tudor"/>
</dbReference>
<keyword evidence="3" id="KW-0832">Ubl conjugation</keyword>
<gene>
    <name evidence="11" type="primary">arid4b</name>
</gene>
<dbReference type="InterPro" id="IPR001606">
    <property type="entry name" value="ARID_dom"/>
</dbReference>
<dbReference type="FunFam" id="1.10.150.60:FF:000003">
    <property type="entry name" value="AT-rich interactive domain-containing protein 4B"/>
    <property type="match status" value="1"/>
</dbReference>
<dbReference type="InterPro" id="IPR012603">
    <property type="entry name" value="ARID4A/B_PWWP"/>
</dbReference>
<evidence type="ECO:0000256" key="6">
    <source>
        <dbReference type="ARBA" id="ARBA00023125"/>
    </source>
</evidence>
<dbReference type="Ensembl" id="ENSGWIT00000031441.1">
    <property type="protein sequence ID" value="ENSGWIP00000028813.1"/>
    <property type="gene ID" value="ENSGWIG00000014467.1"/>
</dbReference>
<sequence length="959" mass="105847">MFQTLEEPPYLTVGTDVSAKYRGAFCEAKIKTAKRLVKAKVTFKPDLSTAEVHDENIKGPLKVGAVVEVKNQDGVYQEATINKLTDASIYTVVFDDGDEKTLRRSSLCLKGARHFAESESLDRLPLTNPEHFGTPVIGKKGNRGRRSNPIQEEELSSSSSEEEESDQRQNEDLFGKVVCVEGVAAGDKKKTTWYPALVISPDCNEDVTVKKDNIYVRQLTSLILNAHAFIFNIFISFVCRPQEEVEPFPEERENFLQQLYKFMEDRGTPINKRPVLGYKNLNLFKLYRLVHKLGGFDNIESGAVWKQVYQDLGIPVLNSAAGYNVKCAYRKYLNGFEEYCTSTAITFRMDLPLKQAKSSEEPPRRTAHTTSSPEEQITPSDKEASSAQAAVCKVGAHQYSSFSFHFIDVISSFILIVYDEWIKADKIVRPANKNVPKIKHRKKIKRLNDRDHLGSPSNSPRVTRPKCGLSQDVFSKMDEGEDKGTQLSPVKSIEITSILNGLQASEVSTDESDQEHGDDDGEHVEEKLLDSRDNLRKGPSELLHITEQHRECAPTPNGSKPSPVSGKNMESVLPENTDVGKRRNQQELEVEAGSRKRKSDSAAERTLKNQSKAKTRTTRSADWLPAGSPRKQEDRASSSSSEDEAAALIESQVVETERSRPKNKGSPSKKYNGMKEKNKSTRQAAFWEIPEKRAKVSGNAEERPLVRPKGQKDVWSSIQAQWPKKTLKELFSDSDTEAANSPPPPVSSCLEEPSIGEDATPEDEVSEEQMDNDKLQEFPSSGSNSLLNTPPTTPESPSGGGSAAENPGHAPPSPTPPSAPSVLPLEPMTDAPPSGSIQEEVAGGRSETDSSTVEVESLGGELQDLPVDEGASSPSKVLEVSLSCNSSSCSLELSSNSHQENEQKSKGREAGSSTELDRYKSHYLSPESSLIPKYVPDFYYFCSVCSSEAAKRITDECSP</sequence>
<dbReference type="GO" id="GO:0006325">
    <property type="term" value="P:chromatin organization"/>
    <property type="evidence" value="ECO:0007669"/>
    <property type="project" value="UniProtKB-KW"/>
</dbReference>
<accession>A0A8C5N382</accession>
<feature type="domain" description="ARID" evidence="10">
    <location>
        <begin position="249"/>
        <end position="341"/>
    </location>
</feature>
<feature type="region of interest" description="Disordered" evidence="9">
    <location>
        <begin position="356"/>
        <end position="382"/>
    </location>
</feature>
<dbReference type="Gene3D" id="2.30.30.140">
    <property type="match status" value="2"/>
</dbReference>
<dbReference type="GO" id="GO:0005634">
    <property type="term" value="C:nucleus"/>
    <property type="evidence" value="ECO:0007669"/>
    <property type="project" value="TreeGrafter"/>
</dbReference>
<reference evidence="11" key="2">
    <citation type="submission" date="2025-08" db="UniProtKB">
        <authorList>
            <consortium name="Ensembl"/>
        </authorList>
    </citation>
    <scope>IDENTIFICATION</scope>
</reference>
<evidence type="ECO:0000256" key="8">
    <source>
        <dbReference type="ARBA" id="ARBA00023242"/>
    </source>
</evidence>
<keyword evidence="2" id="KW-0597">Phosphoprotein</keyword>
<dbReference type="PROSITE" id="PS51011">
    <property type="entry name" value="ARID"/>
    <property type="match status" value="1"/>
</dbReference>
<dbReference type="InterPro" id="IPR036431">
    <property type="entry name" value="ARID_dom_sf"/>
</dbReference>
<keyword evidence="4" id="KW-0156">Chromatin regulator</keyword>
<feature type="compositionally biased region" description="Polar residues" evidence="9">
    <location>
        <begin position="368"/>
        <end position="379"/>
    </location>
</feature>
<dbReference type="GO" id="GO:0000976">
    <property type="term" value="F:transcription cis-regulatory region binding"/>
    <property type="evidence" value="ECO:0007669"/>
    <property type="project" value="TreeGrafter"/>
</dbReference>
<dbReference type="FunFam" id="2.30.30.140:FF:000009">
    <property type="entry name" value="AT-rich interactive domain-containing protein 4B"/>
    <property type="match status" value="1"/>
</dbReference>
<keyword evidence="6" id="KW-0238">DNA-binding</keyword>
<keyword evidence="8" id="KW-0539">Nucleus</keyword>
<keyword evidence="12" id="KW-1185">Reference proteome</keyword>
<dbReference type="SMART" id="SM00501">
    <property type="entry name" value="BRIGHT"/>
    <property type="match status" value="1"/>
</dbReference>
<dbReference type="InterPro" id="IPR051232">
    <property type="entry name" value="ARID/SWI1_ChromRemod"/>
</dbReference>
<evidence type="ECO:0000259" key="10">
    <source>
        <dbReference type="PROSITE" id="PS51011"/>
    </source>
</evidence>
<reference evidence="11" key="1">
    <citation type="submission" date="2020-06" db="EMBL/GenBank/DDBJ databases">
        <authorList>
            <consortium name="Wellcome Sanger Institute Data Sharing"/>
        </authorList>
    </citation>
    <scope>NUCLEOTIDE SEQUENCE [LARGE SCALE GENOMIC DNA]</scope>
</reference>
<dbReference type="SMART" id="SM00333">
    <property type="entry name" value="TUDOR"/>
    <property type="match status" value="1"/>
</dbReference>
<feature type="compositionally biased region" description="Pro residues" evidence="9">
    <location>
        <begin position="809"/>
        <end position="819"/>
    </location>
</feature>
<feature type="compositionally biased region" description="Low complexity" evidence="9">
    <location>
        <begin position="888"/>
        <end position="897"/>
    </location>
</feature>
<dbReference type="PANTHER" id="PTHR13964:SF24">
    <property type="entry name" value="AT-RICH INTERACTIVE DOMAIN-CONTAINING PROTEIN 4B"/>
    <property type="match status" value="1"/>
</dbReference>
<feature type="compositionally biased region" description="Acidic residues" evidence="9">
    <location>
        <begin position="151"/>
        <end position="165"/>
    </location>
</feature>
<keyword evidence="7" id="KW-0804">Transcription</keyword>
<dbReference type="GO" id="GO:0006357">
    <property type="term" value="P:regulation of transcription by RNA polymerase II"/>
    <property type="evidence" value="ECO:0007669"/>
    <property type="project" value="TreeGrafter"/>
</dbReference>
<evidence type="ECO:0000313" key="11">
    <source>
        <dbReference type="Ensembl" id="ENSGWIP00000028813.1"/>
    </source>
</evidence>
<dbReference type="InterPro" id="IPR028853">
    <property type="entry name" value="ARID4B_ARID/BRIGHT"/>
</dbReference>
<evidence type="ECO:0000256" key="5">
    <source>
        <dbReference type="ARBA" id="ARBA00023015"/>
    </source>
</evidence>
<protein>
    <recommendedName>
        <fullName evidence="10">ARID domain-containing protein</fullName>
    </recommendedName>
</protein>
<evidence type="ECO:0000313" key="12">
    <source>
        <dbReference type="Proteomes" id="UP000694680"/>
    </source>
</evidence>
<feature type="region of interest" description="Disordered" evidence="9">
    <location>
        <begin position="438"/>
        <end position="467"/>
    </location>
</feature>
<dbReference type="AlphaFoldDB" id="A0A8C5N382"/>
<feature type="region of interest" description="Disordered" evidence="9">
    <location>
        <begin position="888"/>
        <end position="918"/>
    </location>
</feature>
<keyword evidence="5" id="KW-0805">Transcription regulation</keyword>
<evidence type="ECO:0000256" key="7">
    <source>
        <dbReference type="ARBA" id="ARBA00023163"/>
    </source>
</evidence>
<name>A0A8C5N382_GOUWI</name>
<dbReference type="Gene3D" id="1.10.150.60">
    <property type="entry name" value="ARID DNA-binding domain"/>
    <property type="match status" value="1"/>
</dbReference>